<evidence type="ECO:0000313" key="1">
    <source>
        <dbReference type="EMBL" id="JAE14316.1"/>
    </source>
</evidence>
<proteinExistence type="predicted"/>
<reference evidence="1" key="2">
    <citation type="journal article" date="2015" name="Data Brief">
        <title>Shoot transcriptome of the giant reed, Arundo donax.</title>
        <authorList>
            <person name="Barrero R.A."/>
            <person name="Guerrero F.D."/>
            <person name="Moolhuijzen P."/>
            <person name="Goolsby J.A."/>
            <person name="Tidwell J."/>
            <person name="Bellgard S.E."/>
            <person name="Bellgard M.I."/>
        </authorList>
    </citation>
    <scope>NUCLEOTIDE SEQUENCE</scope>
    <source>
        <tissue evidence="1">Shoot tissue taken approximately 20 cm above the soil surface</tissue>
    </source>
</reference>
<protein>
    <submittedName>
        <fullName evidence="1">Uncharacterized protein</fullName>
    </submittedName>
</protein>
<reference evidence="1" key="1">
    <citation type="submission" date="2014-09" db="EMBL/GenBank/DDBJ databases">
        <authorList>
            <person name="Magalhaes I.L.F."/>
            <person name="Oliveira U."/>
            <person name="Santos F.R."/>
            <person name="Vidigal T.H.D.A."/>
            <person name="Brescovit A.D."/>
            <person name="Santos A.J."/>
        </authorList>
    </citation>
    <scope>NUCLEOTIDE SEQUENCE</scope>
    <source>
        <tissue evidence="1">Shoot tissue taken approximately 20 cm above the soil surface</tissue>
    </source>
</reference>
<sequence>MLSTGYYPLLSSNSVNHANAKMKQEGFFPIIVKRSIWLTYV</sequence>
<accession>A0A0A9FVH5</accession>
<dbReference type="AlphaFoldDB" id="A0A0A9FVH5"/>
<organism evidence="1">
    <name type="scientific">Arundo donax</name>
    <name type="common">Giant reed</name>
    <name type="synonym">Donax arundinaceus</name>
    <dbReference type="NCBI Taxonomy" id="35708"/>
    <lineage>
        <taxon>Eukaryota</taxon>
        <taxon>Viridiplantae</taxon>
        <taxon>Streptophyta</taxon>
        <taxon>Embryophyta</taxon>
        <taxon>Tracheophyta</taxon>
        <taxon>Spermatophyta</taxon>
        <taxon>Magnoliopsida</taxon>
        <taxon>Liliopsida</taxon>
        <taxon>Poales</taxon>
        <taxon>Poaceae</taxon>
        <taxon>PACMAD clade</taxon>
        <taxon>Arundinoideae</taxon>
        <taxon>Arundineae</taxon>
        <taxon>Arundo</taxon>
    </lineage>
</organism>
<name>A0A0A9FVH5_ARUDO</name>
<dbReference type="EMBL" id="GBRH01183580">
    <property type="protein sequence ID" value="JAE14316.1"/>
    <property type="molecule type" value="Transcribed_RNA"/>
</dbReference>